<evidence type="ECO:0000313" key="2">
    <source>
        <dbReference type="Proteomes" id="UP001066276"/>
    </source>
</evidence>
<accession>A0AAV7T8Y0</accession>
<organism evidence="1 2">
    <name type="scientific">Pleurodeles waltl</name>
    <name type="common">Iberian ribbed newt</name>
    <dbReference type="NCBI Taxonomy" id="8319"/>
    <lineage>
        <taxon>Eukaryota</taxon>
        <taxon>Metazoa</taxon>
        <taxon>Chordata</taxon>
        <taxon>Craniata</taxon>
        <taxon>Vertebrata</taxon>
        <taxon>Euteleostomi</taxon>
        <taxon>Amphibia</taxon>
        <taxon>Batrachia</taxon>
        <taxon>Caudata</taxon>
        <taxon>Salamandroidea</taxon>
        <taxon>Salamandridae</taxon>
        <taxon>Pleurodelinae</taxon>
        <taxon>Pleurodeles</taxon>
    </lineage>
</organism>
<reference evidence="1" key="1">
    <citation type="journal article" date="2022" name="bioRxiv">
        <title>Sequencing and chromosome-scale assembly of the giantPleurodeles waltlgenome.</title>
        <authorList>
            <person name="Brown T."/>
            <person name="Elewa A."/>
            <person name="Iarovenko S."/>
            <person name="Subramanian E."/>
            <person name="Araus A.J."/>
            <person name="Petzold A."/>
            <person name="Susuki M."/>
            <person name="Suzuki K.-i.T."/>
            <person name="Hayashi T."/>
            <person name="Toyoda A."/>
            <person name="Oliveira C."/>
            <person name="Osipova E."/>
            <person name="Leigh N.D."/>
            <person name="Simon A."/>
            <person name="Yun M.H."/>
        </authorList>
    </citation>
    <scope>NUCLEOTIDE SEQUENCE</scope>
    <source>
        <strain evidence="1">20211129_DDA</strain>
        <tissue evidence="1">Liver</tissue>
    </source>
</reference>
<dbReference type="EMBL" id="JANPWB010000007">
    <property type="protein sequence ID" value="KAJ1172526.1"/>
    <property type="molecule type" value="Genomic_DNA"/>
</dbReference>
<sequence>MPNVTLQKRKRLADCDIAEDAAIGRHRGSWRKLSVTLLRARQQAQCSIARDKPAGERDLRQRVASQTLASRLFLTSHRTRQLAEYDVTDDEAVD</sequence>
<comment type="caution">
    <text evidence="1">The sequence shown here is derived from an EMBL/GenBank/DDBJ whole genome shotgun (WGS) entry which is preliminary data.</text>
</comment>
<dbReference type="Proteomes" id="UP001066276">
    <property type="component" value="Chromosome 4_1"/>
</dbReference>
<protein>
    <submittedName>
        <fullName evidence="1">Uncharacterized protein</fullName>
    </submittedName>
</protein>
<gene>
    <name evidence="1" type="ORF">NDU88_004372</name>
</gene>
<dbReference type="AlphaFoldDB" id="A0AAV7T8Y0"/>
<name>A0AAV7T8Y0_PLEWA</name>
<keyword evidence="2" id="KW-1185">Reference proteome</keyword>
<proteinExistence type="predicted"/>
<evidence type="ECO:0000313" key="1">
    <source>
        <dbReference type="EMBL" id="KAJ1172526.1"/>
    </source>
</evidence>